<comment type="caution">
    <text evidence="1">The sequence shown here is derived from an EMBL/GenBank/DDBJ whole genome shotgun (WGS) entry which is preliminary data.</text>
</comment>
<dbReference type="AlphaFoldDB" id="A0A8H4L1E7"/>
<protein>
    <submittedName>
        <fullName evidence="1">Uncharacterized protein</fullName>
    </submittedName>
</protein>
<accession>A0A8H4L1E7</accession>
<organism evidence="1 2">
    <name type="scientific">Fusarium albosuccineum</name>
    <dbReference type="NCBI Taxonomy" id="1237068"/>
    <lineage>
        <taxon>Eukaryota</taxon>
        <taxon>Fungi</taxon>
        <taxon>Dikarya</taxon>
        <taxon>Ascomycota</taxon>
        <taxon>Pezizomycotina</taxon>
        <taxon>Sordariomycetes</taxon>
        <taxon>Hypocreomycetidae</taxon>
        <taxon>Hypocreales</taxon>
        <taxon>Nectriaceae</taxon>
        <taxon>Fusarium</taxon>
        <taxon>Fusarium decemcellulare species complex</taxon>
    </lineage>
</organism>
<dbReference type="EMBL" id="JAADYS010002105">
    <property type="protein sequence ID" value="KAF4459728.1"/>
    <property type="molecule type" value="Genomic_DNA"/>
</dbReference>
<name>A0A8H4L1E7_9HYPO</name>
<reference evidence="1 2" key="1">
    <citation type="submission" date="2020-01" db="EMBL/GenBank/DDBJ databases">
        <title>Identification and distribution of gene clusters putatively required for synthesis of sphingolipid metabolism inhibitors in phylogenetically diverse species of the filamentous fungus Fusarium.</title>
        <authorList>
            <person name="Kim H.-S."/>
            <person name="Busman M."/>
            <person name="Brown D.W."/>
            <person name="Divon H."/>
            <person name="Uhlig S."/>
            <person name="Proctor R.H."/>
        </authorList>
    </citation>
    <scope>NUCLEOTIDE SEQUENCE [LARGE SCALE GENOMIC DNA]</scope>
    <source>
        <strain evidence="1 2">NRRL 20459</strain>
    </source>
</reference>
<keyword evidence="2" id="KW-1185">Reference proteome</keyword>
<gene>
    <name evidence="1" type="ORF">FALBO_13510</name>
</gene>
<proteinExistence type="predicted"/>
<evidence type="ECO:0000313" key="2">
    <source>
        <dbReference type="Proteomes" id="UP000554235"/>
    </source>
</evidence>
<dbReference type="Proteomes" id="UP000554235">
    <property type="component" value="Unassembled WGS sequence"/>
</dbReference>
<evidence type="ECO:0000313" key="1">
    <source>
        <dbReference type="EMBL" id="KAF4459728.1"/>
    </source>
</evidence>
<sequence length="329" mass="36673">MDQPSQPLTAAPMSELLFIQNIFNWATLLVLSVTEVKISVLQDPLQGAQEVLDTLFGWYGTISRANELGLDKRLRAEWDGPKVTMTVDLEEAKDAQTAVKRLVRIFRSSHEPGTPGIKAIVGILKHLVFGQQSITLAIGDGPSMTSEDSDADAESFADLVINRTFVAQQSFKFGYLFKGDPCDASRALRDTRTLLEKILPEEDLCLLNLRVQEGKSMRTIGEEQQSVDLLKAALDTAKKYFPDDKLLYMVQSWAIALIYAGREAEGIKHLLRVANEFAKLGEECNSMVATKWAAYGEYHCGSLPESKQHYTNVMIWAQKNNHQDCEADA</sequence>